<accession>A0AAD9MFW0</accession>
<feature type="region of interest" description="Disordered" evidence="1">
    <location>
        <begin position="26"/>
        <end position="45"/>
    </location>
</feature>
<keyword evidence="2" id="KW-0732">Signal</keyword>
<evidence type="ECO:0000313" key="4">
    <source>
        <dbReference type="Proteomes" id="UP001217918"/>
    </source>
</evidence>
<proteinExistence type="predicted"/>
<evidence type="ECO:0000256" key="1">
    <source>
        <dbReference type="SAM" id="MobiDB-lite"/>
    </source>
</evidence>
<feature type="signal peptide" evidence="2">
    <location>
        <begin position="1"/>
        <end position="20"/>
    </location>
</feature>
<keyword evidence="4" id="KW-1185">Reference proteome</keyword>
<reference evidence="3" key="1">
    <citation type="journal article" date="2023" name="Mol. Plant Microbe Interact.">
        <title>Elucidating the Obligate Nature and Biological Capacity of an Invasive Fungal Corn Pathogen.</title>
        <authorList>
            <person name="MacCready J.S."/>
            <person name="Roggenkamp E.M."/>
            <person name="Gdanetz K."/>
            <person name="Chilvers M.I."/>
        </authorList>
    </citation>
    <scope>NUCLEOTIDE SEQUENCE</scope>
    <source>
        <strain evidence="3">PM02</strain>
    </source>
</reference>
<dbReference type="AlphaFoldDB" id="A0AAD9MFW0"/>
<comment type="caution">
    <text evidence="3">The sequence shown here is derived from an EMBL/GenBank/DDBJ whole genome shotgun (WGS) entry which is preliminary data.</text>
</comment>
<dbReference type="Proteomes" id="UP001217918">
    <property type="component" value="Unassembled WGS sequence"/>
</dbReference>
<name>A0AAD9MFW0_9PEZI</name>
<evidence type="ECO:0008006" key="5">
    <source>
        <dbReference type="Google" id="ProtNLM"/>
    </source>
</evidence>
<gene>
    <name evidence="3" type="ORF">P8C59_009112</name>
</gene>
<evidence type="ECO:0000256" key="2">
    <source>
        <dbReference type="SAM" id="SignalP"/>
    </source>
</evidence>
<feature type="chain" id="PRO_5042079670" description="Sexual development protein" evidence="2">
    <location>
        <begin position="21"/>
        <end position="383"/>
    </location>
</feature>
<evidence type="ECO:0000313" key="3">
    <source>
        <dbReference type="EMBL" id="KAK2074942.1"/>
    </source>
</evidence>
<protein>
    <recommendedName>
        <fullName evidence="5">Sexual development protein</fullName>
    </recommendedName>
</protein>
<dbReference type="Pfam" id="PF13668">
    <property type="entry name" value="Ferritin_2"/>
    <property type="match status" value="1"/>
</dbReference>
<organism evidence="3 4">
    <name type="scientific">Phyllachora maydis</name>
    <dbReference type="NCBI Taxonomy" id="1825666"/>
    <lineage>
        <taxon>Eukaryota</taxon>
        <taxon>Fungi</taxon>
        <taxon>Dikarya</taxon>
        <taxon>Ascomycota</taxon>
        <taxon>Pezizomycotina</taxon>
        <taxon>Sordariomycetes</taxon>
        <taxon>Sordariomycetidae</taxon>
        <taxon>Phyllachorales</taxon>
        <taxon>Phyllachoraceae</taxon>
        <taxon>Phyllachora</taxon>
    </lineage>
</organism>
<dbReference type="EMBL" id="JAQQPM010000009">
    <property type="protein sequence ID" value="KAK2074942.1"/>
    <property type="molecule type" value="Genomic_DNA"/>
</dbReference>
<sequence>MRACSTFAVATAALAGLALARPSRQQHHRLTRRYTTSGNDGWPAPNPQQLQAWQTTAGGALSTADVPKVSSDDGLTAFQLIAVNEEFEVAFFSSLIDNITAGVPGFQMQDQTEKDQLLAVLTMVKAQEQVHAMAVKGILEHFNAFLPPPCDYTFPSQTLDDALDLAETFTSVVLGTLQDAQQTLAKNQNDDAVRALASVIGNEGEQNGYYRQYLSRLPTQKPFVTTSVASYAYSALQMFMTPGSCNWAPSQIALKVYPVLTVNSGNYTLSPNDQTIIFTVNLANVDEARPYVGQTSPPLFITYFTGQSTPISEAIFDASWSKTTTGEVSFTAFFPYTTNLLQGLTIAALTTTNQFPTHSPAEVEAATLAAPGLIKVNAMIPSS</sequence>